<dbReference type="Pfam" id="PF00440">
    <property type="entry name" value="TetR_N"/>
    <property type="match status" value="1"/>
</dbReference>
<dbReference type="Proteomes" id="UP001602123">
    <property type="component" value="Unassembled WGS sequence"/>
</dbReference>
<accession>A0ABW6U2T2</accession>
<keyword evidence="1" id="KW-0805">Transcription regulation</keyword>
<evidence type="ECO:0000313" key="7">
    <source>
        <dbReference type="Proteomes" id="UP001602123"/>
    </source>
</evidence>
<feature type="domain" description="HTH tetR-type" evidence="5">
    <location>
        <begin position="12"/>
        <end position="72"/>
    </location>
</feature>
<evidence type="ECO:0000259" key="5">
    <source>
        <dbReference type="PROSITE" id="PS50977"/>
    </source>
</evidence>
<evidence type="ECO:0000256" key="4">
    <source>
        <dbReference type="PROSITE-ProRule" id="PRU00335"/>
    </source>
</evidence>
<protein>
    <submittedName>
        <fullName evidence="6">TetR/AcrR family transcriptional regulator</fullName>
    </submittedName>
</protein>
<feature type="DNA-binding region" description="H-T-H motif" evidence="4">
    <location>
        <begin position="35"/>
        <end position="54"/>
    </location>
</feature>
<keyword evidence="7" id="KW-1185">Reference proteome</keyword>
<dbReference type="Pfam" id="PF21993">
    <property type="entry name" value="TetR_C_13_2"/>
    <property type="match status" value="1"/>
</dbReference>
<dbReference type="RefSeq" id="WP_388630209.1">
    <property type="nucleotide sequence ID" value="NZ_JBIAUT010000009.1"/>
</dbReference>
<dbReference type="PANTHER" id="PTHR47506:SF3">
    <property type="entry name" value="HTH-TYPE TRANSCRIPTIONAL REGULATOR LMRA"/>
    <property type="match status" value="1"/>
</dbReference>
<evidence type="ECO:0000256" key="3">
    <source>
        <dbReference type="ARBA" id="ARBA00023163"/>
    </source>
</evidence>
<dbReference type="Gene3D" id="1.10.357.10">
    <property type="entry name" value="Tetracycline Repressor, domain 2"/>
    <property type="match status" value="1"/>
</dbReference>
<dbReference type="PROSITE" id="PS50977">
    <property type="entry name" value="HTH_TETR_2"/>
    <property type="match status" value="1"/>
</dbReference>
<dbReference type="InterPro" id="IPR036271">
    <property type="entry name" value="Tet_transcr_reg_TetR-rel_C_sf"/>
</dbReference>
<dbReference type="PANTHER" id="PTHR47506">
    <property type="entry name" value="TRANSCRIPTIONAL REGULATORY PROTEIN"/>
    <property type="match status" value="1"/>
</dbReference>
<dbReference type="InterPro" id="IPR009057">
    <property type="entry name" value="Homeodomain-like_sf"/>
</dbReference>
<keyword evidence="3" id="KW-0804">Transcription</keyword>
<evidence type="ECO:0000256" key="2">
    <source>
        <dbReference type="ARBA" id="ARBA00023125"/>
    </source>
</evidence>
<dbReference type="EMBL" id="JBIAUT010000009">
    <property type="protein sequence ID" value="MFF4219137.1"/>
    <property type="molecule type" value="Genomic_DNA"/>
</dbReference>
<organism evidence="6 7">
    <name type="scientific">Streptomyces nondiastaticus</name>
    <dbReference type="NCBI Taxonomy" id="3154512"/>
    <lineage>
        <taxon>Bacteria</taxon>
        <taxon>Bacillati</taxon>
        <taxon>Actinomycetota</taxon>
        <taxon>Actinomycetes</taxon>
        <taxon>Kitasatosporales</taxon>
        <taxon>Streptomycetaceae</taxon>
        <taxon>Streptomyces</taxon>
    </lineage>
</organism>
<dbReference type="InterPro" id="IPR054156">
    <property type="entry name" value="YxaF_TetR_C"/>
</dbReference>
<sequence length="206" mass="21938">MGHGQGQGQDRPDTRTRIQDAATVLFRRNGYAGTGLKQIAAEADAPFGSIYHFFPGGKQQLTEETIRTAGAAYSRMVLALLDSVADPVESVTHAFATAADDLEATGYADACPIATVALEVASTNETLRIATADVFAEWVAAGEQWFARWVPDPGTARSLAQSLIMILEGAFVLSRAARDREPLRAAGRSMAALLRSAIEEAGRPSE</sequence>
<keyword evidence="2 4" id="KW-0238">DNA-binding</keyword>
<dbReference type="SUPFAM" id="SSF46689">
    <property type="entry name" value="Homeodomain-like"/>
    <property type="match status" value="1"/>
</dbReference>
<comment type="caution">
    <text evidence="6">The sequence shown here is derived from an EMBL/GenBank/DDBJ whole genome shotgun (WGS) entry which is preliminary data.</text>
</comment>
<evidence type="ECO:0000256" key="1">
    <source>
        <dbReference type="ARBA" id="ARBA00023015"/>
    </source>
</evidence>
<dbReference type="InterPro" id="IPR001647">
    <property type="entry name" value="HTH_TetR"/>
</dbReference>
<evidence type="ECO:0000313" key="6">
    <source>
        <dbReference type="EMBL" id="MFF4219137.1"/>
    </source>
</evidence>
<name>A0ABW6U2T2_9ACTN</name>
<proteinExistence type="predicted"/>
<dbReference type="SUPFAM" id="SSF48498">
    <property type="entry name" value="Tetracyclin repressor-like, C-terminal domain"/>
    <property type="match status" value="1"/>
</dbReference>
<gene>
    <name evidence="6" type="ORF">ACFYZM_23030</name>
</gene>
<reference evidence="6 7" key="1">
    <citation type="submission" date="2024-10" db="EMBL/GenBank/DDBJ databases">
        <title>The Natural Products Discovery Center: Release of the First 8490 Sequenced Strains for Exploring Actinobacteria Biosynthetic Diversity.</title>
        <authorList>
            <person name="Kalkreuter E."/>
            <person name="Kautsar S.A."/>
            <person name="Yang D."/>
            <person name="Bader C.D."/>
            <person name="Teijaro C.N."/>
            <person name="Fluegel L."/>
            <person name="Davis C.M."/>
            <person name="Simpson J.R."/>
            <person name="Lauterbach L."/>
            <person name="Steele A.D."/>
            <person name="Gui C."/>
            <person name="Meng S."/>
            <person name="Li G."/>
            <person name="Viehrig K."/>
            <person name="Ye F."/>
            <person name="Su P."/>
            <person name="Kiefer A.F."/>
            <person name="Nichols A."/>
            <person name="Cepeda A.J."/>
            <person name="Yan W."/>
            <person name="Fan B."/>
            <person name="Jiang Y."/>
            <person name="Adhikari A."/>
            <person name="Zheng C.-J."/>
            <person name="Schuster L."/>
            <person name="Cowan T.M."/>
            <person name="Smanski M.J."/>
            <person name="Chevrette M.G."/>
            <person name="De Carvalho L.P.S."/>
            <person name="Shen B."/>
        </authorList>
    </citation>
    <scope>NUCLEOTIDE SEQUENCE [LARGE SCALE GENOMIC DNA]</scope>
    <source>
        <strain evidence="6 7">NPDC001650</strain>
    </source>
</reference>